<organism evidence="2 3">
    <name type="scientific">Chitinophaga dinghuensis</name>
    <dbReference type="NCBI Taxonomy" id="1539050"/>
    <lineage>
        <taxon>Bacteria</taxon>
        <taxon>Pseudomonadati</taxon>
        <taxon>Bacteroidota</taxon>
        <taxon>Chitinophagia</taxon>
        <taxon>Chitinophagales</taxon>
        <taxon>Chitinophagaceae</taxon>
        <taxon>Chitinophaga</taxon>
    </lineage>
</organism>
<dbReference type="SUPFAM" id="SSF56935">
    <property type="entry name" value="Porins"/>
    <property type="match status" value="1"/>
</dbReference>
<dbReference type="Gene3D" id="2.40.160.60">
    <property type="entry name" value="Outer membrane protein transport protein (OMPP1/FadL/TodX)"/>
    <property type="match status" value="1"/>
</dbReference>
<comment type="caution">
    <text evidence="2">The sequence shown here is derived from an EMBL/GenBank/DDBJ whole genome shotgun (WGS) entry which is preliminary data.</text>
</comment>
<dbReference type="Proteomes" id="UP000249819">
    <property type="component" value="Unassembled WGS sequence"/>
</dbReference>
<feature type="chain" id="PRO_5016424271" evidence="1">
    <location>
        <begin position="25"/>
        <end position="432"/>
    </location>
</feature>
<protein>
    <submittedName>
        <fullName evidence="2">Long-subunit fatty acid transport protein</fullName>
    </submittedName>
</protein>
<evidence type="ECO:0000313" key="3">
    <source>
        <dbReference type="Proteomes" id="UP000249819"/>
    </source>
</evidence>
<evidence type="ECO:0000256" key="1">
    <source>
        <dbReference type="SAM" id="SignalP"/>
    </source>
</evidence>
<dbReference type="RefSeq" id="WP_111594601.1">
    <property type="nucleotide sequence ID" value="NZ_QLMA01000009.1"/>
</dbReference>
<keyword evidence="1" id="KW-0732">Signal</keyword>
<feature type="signal peptide" evidence="1">
    <location>
        <begin position="1"/>
        <end position="24"/>
    </location>
</feature>
<reference evidence="2 3" key="1">
    <citation type="submission" date="2018-06" db="EMBL/GenBank/DDBJ databases">
        <title>Genomic Encyclopedia of Archaeal and Bacterial Type Strains, Phase II (KMG-II): from individual species to whole genera.</title>
        <authorList>
            <person name="Goeker M."/>
        </authorList>
    </citation>
    <scope>NUCLEOTIDE SEQUENCE [LARGE SCALE GENOMIC DNA]</scope>
    <source>
        <strain evidence="2 3">DSM 29821</strain>
    </source>
</reference>
<keyword evidence="3" id="KW-1185">Reference proteome</keyword>
<dbReference type="OrthoDB" id="1491239at2"/>
<proteinExistence type="predicted"/>
<evidence type="ECO:0000313" key="2">
    <source>
        <dbReference type="EMBL" id="RAJ75435.1"/>
    </source>
</evidence>
<sequence>MHRTKVSILCFFGALLLVANNALAQDNSPYSRYGLGDLNNNQNIVNRGMGGVSQAYNDPQSVNFINPASYSNLLLTSFDIGIEGGARSIRDGNSSFSSGFGTLSYLQLGVPIKKKWGLNIGLRPVTRVSYNIQQPFNQNFFDTLNLPLQNRYEGSGGLYQVYGGTGVGIGAFSIGVNIGYLFGNLQNTTTIVYPSSTIFASRHMNRISYSSFFYKLGIQYKAKLNKDMDLTFGATGSASQNMNAKQVALSETAMYDAANNDFTNVDTVKYVQGERGKVVYPAEFGGGLLLRKLDKWQIGADFTTTKWGSDFKSYGVKDTAVQNSWKASIGGQFVPNLTALSGYWNRVAYRLGAYYGRDYIYLNNNSMPIMGFTLGAGLPVRRLAYSNQYSMLNLAFEVAHRGNSQSIIQENVYRVSIGFTLSDRWFIKRKYD</sequence>
<accession>A0A327VNP8</accession>
<name>A0A327VNP8_9BACT</name>
<dbReference type="EMBL" id="QLMA01000009">
    <property type="protein sequence ID" value="RAJ75435.1"/>
    <property type="molecule type" value="Genomic_DNA"/>
</dbReference>
<dbReference type="AlphaFoldDB" id="A0A327VNP8"/>
<gene>
    <name evidence="2" type="ORF">CLV59_10949</name>
</gene>